<dbReference type="InterPro" id="IPR017200">
    <property type="entry name" value="PqqE-like"/>
</dbReference>
<keyword evidence="6" id="KW-0411">Iron-sulfur</keyword>
<name>A0A9D1IB80_9FIRM</name>
<keyword evidence="4" id="KW-0479">Metal-binding</keyword>
<dbReference type="GO" id="GO:0003824">
    <property type="term" value="F:catalytic activity"/>
    <property type="evidence" value="ECO:0007669"/>
    <property type="project" value="InterPro"/>
</dbReference>
<proteinExistence type="predicted"/>
<dbReference type="PANTHER" id="PTHR11228">
    <property type="entry name" value="RADICAL SAM DOMAIN PROTEIN"/>
    <property type="match status" value="1"/>
</dbReference>
<dbReference type="GO" id="GO:0046872">
    <property type="term" value="F:metal ion binding"/>
    <property type="evidence" value="ECO:0007669"/>
    <property type="project" value="UniProtKB-KW"/>
</dbReference>
<dbReference type="Gene3D" id="3.20.20.70">
    <property type="entry name" value="Aldolase class I"/>
    <property type="match status" value="1"/>
</dbReference>
<dbReference type="GO" id="GO:0051539">
    <property type="term" value="F:4 iron, 4 sulfur cluster binding"/>
    <property type="evidence" value="ECO:0007669"/>
    <property type="project" value="UniProtKB-KW"/>
</dbReference>
<dbReference type="InterPro" id="IPR023885">
    <property type="entry name" value="4Fe4S-binding_SPASM_dom"/>
</dbReference>
<evidence type="ECO:0000256" key="6">
    <source>
        <dbReference type="ARBA" id="ARBA00023014"/>
    </source>
</evidence>
<dbReference type="EMBL" id="DVMU01000144">
    <property type="protein sequence ID" value="HIU34190.1"/>
    <property type="molecule type" value="Genomic_DNA"/>
</dbReference>
<evidence type="ECO:0000256" key="3">
    <source>
        <dbReference type="ARBA" id="ARBA00022691"/>
    </source>
</evidence>
<dbReference type="PROSITE" id="PS51918">
    <property type="entry name" value="RADICAL_SAM"/>
    <property type="match status" value="1"/>
</dbReference>
<dbReference type="Pfam" id="PF04055">
    <property type="entry name" value="Radical_SAM"/>
    <property type="match status" value="1"/>
</dbReference>
<evidence type="ECO:0000313" key="9">
    <source>
        <dbReference type="Proteomes" id="UP000824072"/>
    </source>
</evidence>
<dbReference type="PANTHER" id="PTHR11228:SF7">
    <property type="entry name" value="PQQA PEPTIDE CYCLASE"/>
    <property type="match status" value="1"/>
</dbReference>
<dbReference type="NCBIfam" id="TIGR04085">
    <property type="entry name" value="rSAM_more_4Fe4S"/>
    <property type="match status" value="1"/>
</dbReference>
<evidence type="ECO:0000259" key="7">
    <source>
        <dbReference type="PROSITE" id="PS51918"/>
    </source>
</evidence>
<accession>A0A9D1IB80</accession>
<evidence type="ECO:0000256" key="2">
    <source>
        <dbReference type="ARBA" id="ARBA00022485"/>
    </source>
</evidence>
<dbReference type="PIRSF" id="PIRSF037420">
    <property type="entry name" value="PQQ_syn_pqqE"/>
    <property type="match status" value="1"/>
</dbReference>
<gene>
    <name evidence="8" type="ORF">IAB02_06465</name>
</gene>
<dbReference type="SUPFAM" id="SSF102114">
    <property type="entry name" value="Radical SAM enzymes"/>
    <property type="match status" value="1"/>
</dbReference>
<dbReference type="InterPro" id="IPR058240">
    <property type="entry name" value="rSAM_sf"/>
</dbReference>
<dbReference type="InterPro" id="IPR013785">
    <property type="entry name" value="Aldolase_TIM"/>
</dbReference>
<evidence type="ECO:0000256" key="5">
    <source>
        <dbReference type="ARBA" id="ARBA00023004"/>
    </source>
</evidence>
<protein>
    <submittedName>
        <fullName evidence="8">Radical SAM protein</fullName>
    </submittedName>
</protein>
<keyword evidence="2" id="KW-0004">4Fe-4S</keyword>
<evidence type="ECO:0000256" key="1">
    <source>
        <dbReference type="ARBA" id="ARBA00001966"/>
    </source>
</evidence>
<dbReference type="InterPro" id="IPR007197">
    <property type="entry name" value="rSAM"/>
</dbReference>
<feature type="domain" description="Radical SAM core" evidence="7">
    <location>
        <begin position="1"/>
        <end position="192"/>
    </location>
</feature>
<dbReference type="AlphaFoldDB" id="A0A9D1IB80"/>
<reference evidence="8" key="1">
    <citation type="submission" date="2020-10" db="EMBL/GenBank/DDBJ databases">
        <authorList>
            <person name="Gilroy R."/>
        </authorList>
    </citation>
    <scope>NUCLEOTIDE SEQUENCE</scope>
    <source>
        <strain evidence="8">ChiHcec3-11533</strain>
    </source>
</reference>
<reference evidence="8" key="2">
    <citation type="journal article" date="2021" name="PeerJ">
        <title>Extensive microbial diversity within the chicken gut microbiome revealed by metagenomics and culture.</title>
        <authorList>
            <person name="Gilroy R."/>
            <person name="Ravi A."/>
            <person name="Getino M."/>
            <person name="Pursley I."/>
            <person name="Horton D.L."/>
            <person name="Alikhan N.F."/>
            <person name="Baker D."/>
            <person name="Gharbi K."/>
            <person name="Hall N."/>
            <person name="Watson M."/>
            <person name="Adriaenssens E.M."/>
            <person name="Foster-Nyarko E."/>
            <person name="Jarju S."/>
            <person name="Secka A."/>
            <person name="Antonio M."/>
            <person name="Oren A."/>
            <person name="Chaudhuri R.R."/>
            <person name="La Ragione R."/>
            <person name="Hildebrand F."/>
            <person name="Pallen M.J."/>
        </authorList>
    </citation>
    <scope>NUCLEOTIDE SEQUENCE</scope>
    <source>
        <strain evidence="8">ChiHcec3-11533</strain>
    </source>
</reference>
<sequence>MRCRHCYMGAPTGQSELPLETVQRILDALCASGAMQISLTGGEPLMRRDLMELIDSILARGMDIPDIFTNATLIGDRFLAEMEARGLSPIFHISFDGVGRHDVMRGAPGAEKAARRGIAALKSAGHRVILTTSVDKNTLPSLEKTYEFAKETGVHAWGIGRPMAAGCAKSMERVADEDFASACQGLKALWEADGQPFTLGLESYFSHAVTKDMQHDIPEFASGQYACGSCRAFPHITHSGILMPCPCYADSEFAGAFPSLVTDDWHTAWHNSTLRRVMDVRKDEVLRANPSCARCEHLAQCRTGCRVSAVLAGNGLLGRDEITCNIFRKGLRA</sequence>
<evidence type="ECO:0000313" key="8">
    <source>
        <dbReference type="EMBL" id="HIU34190.1"/>
    </source>
</evidence>
<dbReference type="Proteomes" id="UP000824072">
    <property type="component" value="Unassembled WGS sequence"/>
</dbReference>
<dbReference type="CDD" id="cd01335">
    <property type="entry name" value="Radical_SAM"/>
    <property type="match status" value="1"/>
</dbReference>
<dbReference type="InterPro" id="IPR050377">
    <property type="entry name" value="Radical_SAM_PqqE_MftC-like"/>
</dbReference>
<comment type="caution">
    <text evidence="8">The sequence shown here is derived from an EMBL/GenBank/DDBJ whole genome shotgun (WGS) entry which is preliminary data.</text>
</comment>
<keyword evidence="3" id="KW-0949">S-adenosyl-L-methionine</keyword>
<evidence type="ECO:0000256" key="4">
    <source>
        <dbReference type="ARBA" id="ARBA00022723"/>
    </source>
</evidence>
<organism evidence="8 9">
    <name type="scientific">Candidatus Pullichristensenella excrementigallinarum</name>
    <dbReference type="NCBI Taxonomy" id="2840907"/>
    <lineage>
        <taxon>Bacteria</taxon>
        <taxon>Bacillati</taxon>
        <taxon>Bacillota</taxon>
        <taxon>Clostridia</taxon>
        <taxon>Candidatus Pullichristensenella</taxon>
    </lineage>
</organism>
<keyword evidence="5" id="KW-0408">Iron</keyword>
<comment type="cofactor">
    <cofactor evidence="1">
        <name>[4Fe-4S] cluster</name>
        <dbReference type="ChEBI" id="CHEBI:49883"/>
    </cofactor>
</comment>